<dbReference type="Pfam" id="PF13450">
    <property type="entry name" value="NAD_binding_8"/>
    <property type="match status" value="1"/>
</dbReference>
<evidence type="ECO:0000256" key="8">
    <source>
        <dbReference type="ARBA" id="ARBA00022857"/>
    </source>
</evidence>
<comment type="catalytic activity">
    <reaction evidence="11">
        <text>L-ornithine + NADH + O2 = N(5)-hydroxy-L-ornithine + NAD(+) + H2O</text>
        <dbReference type="Rhea" id="RHEA:41512"/>
        <dbReference type="ChEBI" id="CHEBI:15377"/>
        <dbReference type="ChEBI" id="CHEBI:15379"/>
        <dbReference type="ChEBI" id="CHEBI:46911"/>
        <dbReference type="ChEBI" id="CHEBI:57540"/>
        <dbReference type="ChEBI" id="CHEBI:57945"/>
        <dbReference type="ChEBI" id="CHEBI:78275"/>
        <dbReference type="EC" id="1.14.13.196"/>
    </reaction>
</comment>
<name>A0ABP0AUU3_9PEZI</name>
<dbReference type="PANTHER" id="PTHR42877:SF6">
    <property type="entry name" value="MONOOXYGENASE, PUTATIVE (AFU_ORTHOLOGUE AFUA_3G15050)-RELATED"/>
    <property type="match status" value="1"/>
</dbReference>
<evidence type="ECO:0000256" key="7">
    <source>
        <dbReference type="ARBA" id="ARBA00022827"/>
    </source>
</evidence>
<accession>A0ABP0AUU3</accession>
<comment type="caution">
    <text evidence="12">The sequence shown here is derived from an EMBL/GenBank/DDBJ whole genome shotgun (WGS) entry which is preliminary data.</text>
</comment>
<protein>
    <recommendedName>
        <fullName evidence="5">L-ornithine N(5)-monooxygenase [NAD(P)H]</fullName>
        <ecNumber evidence="5">1.14.13.196</ecNumber>
    </recommendedName>
</protein>
<gene>
    <name evidence="12" type="ORF">SEUCBS140593_001030</name>
</gene>
<keyword evidence="13" id="KW-1185">Reference proteome</keyword>
<sequence length="578" mass="64955">MTGDESPKLPPPRSLHVEGKTIRDYPATTFHIEDHPVDERRNLRVVVIGAGLAGITAGVLLPHKVPGIHLTIFEKNADVGGVWLENTYPGVRCDVPAHVYQSSIEPNTQWTEQFAQGAEIRRYWQETVARKRGVYEYVALNSDVTRAEWVERDDSAEWVLTVRDTRTNETRTEVADIVITAIGRYNAWRLPDYPGLQGVFEGEVWHTSNWSAEPRNVDNKRVAVIGNGASGVQVVPNLQPRVARLDHYARNPTWVAGAYTGDNERTLGPQPIPESLRQSFVGNDDAYLAYRKEVESPYWRRFEALFRHLPANDAARTQYRATMAKRVSKKPELLEKLVPSFAPHCRRLTPAPGYLEALCEDNVEYITTPIRRFTRRGIETTDGTVREVDAVICATGANVDAAPPFSIVARGVDLREAWSPGGLYGWPYSYLGVATPGFPNLFFLGGPHASGPSGTVPSAAENYVAYLARFLRKISSQGIRSMEPTKRATDDFVAYSDAWFPQTYLTDACSAWTNGGQPGGRINALWPGSAAHERYVRFDPRNGWTAKERDPTTDLTWYLKRPADVDLQSWYDNWYDLW</sequence>
<evidence type="ECO:0000256" key="11">
    <source>
        <dbReference type="ARBA" id="ARBA00049248"/>
    </source>
</evidence>
<dbReference type="SUPFAM" id="SSF51905">
    <property type="entry name" value="FAD/NAD(P)-binding domain"/>
    <property type="match status" value="3"/>
</dbReference>
<evidence type="ECO:0000313" key="12">
    <source>
        <dbReference type="EMBL" id="CAK7211031.1"/>
    </source>
</evidence>
<evidence type="ECO:0000256" key="10">
    <source>
        <dbReference type="ARBA" id="ARBA00047598"/>
    </source>
</evidence>
<reference evidence="12 13" key="1">
    <citation type="submission" date="2024-01" db="EMBL/GenBank/DDBJ databases">
        <authorList>
            <person name="Allen C."/>
            <person name="Tagirdzhanova G."/>
        </authorList>
    </citation>
    <scope>NUCLEOTIDE SEQUENCE [LARGE SCALE GENOMIC DNA]</scope>
</reference>
<comment type="similarity">
    <text evidence="3">Belongs to the lysine N(6)-hydroxylase/L-ornithine N(5)-oxygenase family.</text>
</comment>
<evidence type="ECO:0000256" key="9">
    <source>
        <dbReference type="ARBA" id="ARBA00023002"/>
    </source>
</evidence>
<keyword evidence="7" id="KW-0274">FAD</keyword>
<dbReference type="InterPro" id="IPR025700">
    <property type="entry name" value="Lys/Orn_oxygenase"/>
</dbReference>
<evidence type="ECO:0000256" key="5">
    <source>
        <dbReference type="ARBA" id="ARBA00012881"/>
    </source>
</evidence>
<keyword evidence="8" id="KW-0521">NADP</keyword>
<comment type="similarity">
    <text evidence="4">Belongs to the FAD-binding monooxygenase family.</text>
</comment>
<dbReference type="InterPro" id="IPR051209">
    <property type="entry name" value="FAD-bind_Monooxygenase_sf"/>
</dbReference>
<comment type="catalytic activity">
    <reaction evidence="10">
        <text>L-ornithine + NADPH + O2 = N(5)-hydroxy-L-ornithine + NADP(+) + H2O</text>
        <dbReference type="Rhea" id="RHEA:41508"/>
        <dbReference type="ChEBI" id="CHEBI:15377"/>
        <dbReference type="ChEBI" id="CHEBI:15379"/>
        <dbReference type="ChEBI" id="CHEBI:46911"/>
        <dbReference type="ChEBI" id="CHEBI:57783"/>
        <dbReference type="ChEBI" id="CHEBI:58349"/>
        <dbReference type="ChEBI" id="CHEBI:78275"/>
        <dbReference type="EC" id="1.14.13.196"/>
    </reaction>
</comment>
<dbReference type="InterPro" id="IPR036188">
    <property type="entry name" value="FAD/NAD-bd_sf"/>
</dbReference>
<dbReference type="Proteomes" id="UP001642482">
    <property type="component" value="Unassembled WGS sequence"/>
</dbReference>
<proteinExistence type="inferred from homology"/>
<evidence type="ECO:0000256" key="2">
    <source>
        <dbReference type="ARBA" id="ARBA00004924"/>
    </source>
</evidence>
<dbReference type="Pfam" id="PF13434">
    <property type="entry name" value="Lys_Orn_oxgnase"/>
    <property type="match status" value="1"/>
</dbReference>
<evidence type="ECO:0000313" key="13">
    <source>
        <dbReference type="Proteomes" id="UP001642482"/>
    </source>
</evidence>
<dbReference type="Gene3D" id="3.50.50.60">
    <property type="entry name" value="FAD/NAD(P)-binding domain"/>
    <property type="match status" value="2"/>
</dbReference>
<evidence type="ECO:0000256" key="1">
    <source>
        <dbReference type="ARBA" id="ARBA00001974"/>
    </source>
</evidence>
<dbReference type="PRINTS" id="PR00368">
    <property type="entry name" value="FADPNR"/>
</dbReference>
<dbReference type="PANTHER" id="PTHR42877">
    <property type="entry name" value="L-ORNITHINE N(5)-MONOOXYGENASE-RELATED"/>
    <property type="match status" value="1"/>
</dbReference>
<dbReference type="EMBL" id="CAWUHD010000006">
    <property type="protein sequence ID" value="CAK7211031.1"/>
    <property type="molecule type" value="Genomic_DNA"/>
</dbReference>
<evidence type="ECO:0000256" key="4">
    <source>
        <dbReference type="ARBA" id="ARBA00010139"/>
    </source>
</evidence>
<evidence type="ECO:0000256" key="6">
    <source>
        <dbReference type="ARBA" id="ARBA00022630"/>
    </source>
</evidence>
<comment type="cofactor">
    <cofactor evidence="1">
        <name>FAD</name>
        <dbReference type="ChEBI" id="CHEBI:57692"/>
    </cofactor>
</comment>
<comment type="pathway">
    <text evidence="2">Siderophore biosynthesis.</text>
</comment>
<dbReference type="EC" id="1.14.13.196" evidence="5"/>
<keyword evidence="6" id="KW-0285">Flavoprotein</keyword>
<organism evidence="12 13">
    <name type="scientific">Sporothrix eucalyptigena</name>
    <dbReference type="NCBI Taxonomy" id="1812306"/>
    <lineage>
        <taxon>Eukaryota</taxon>
        <taxon>Fungi</taxon>
        <taxon>Dikarya</taxon>
        <taxon>Ascomycota</taxon>
        <taxon>Pezizomycotina</taxon>
        <taxon>Sordariomycetes</taxon>
        <taxon>Sordariomycetidae</taxon>
        <taxon>Ophiostomatales</taxon>
        <taxon>Ophiostomataceae</taxon>
        <taxon>Sporothrix</taxon>
    </lineage>
</organism>
<keyword evidence="9" id="KW-0560">Oxidoreductase</keyword>
<evidence type="ECO:0000256" key="3">
    <source>
        <dbReference type="ARBA" id="ARBA00007588"/>
    </source>
</evidence>